<feature type="coiled-coil region" evidence="1">
    <location>
        <begin position="157"/>
        <end position="187"/>
    </location>
</feature>
<dbReference type="GeneID" id="43601968"/>
<reference evidence="3 4" key="1">
    <citation type="journal article" date="2018" name="IMA Fungus">
        <title>IMA Genome-F 9: Draft genome sequence of Annulohypoxylon stygium, Aspergillus mulundensis, Berkeleyomyces basicola (syn. Thielaviopsis basicola), Ceratocystis smalleyi, two Cercospora beticola strains, Coleophoma cylindrospora, Fusarium fracticaudum, Phialophora cf. hyalina, and Morchella septimelata.</title>
        <authorList>
            <person name="Wingfield B.D."/>
            <person name="Bills G.F."/>
            <person name="Dong Y."/>
            <person name="Huang W."/>
            <person name="Nel W.J."/>
            <person name="Swalarsk-Parry B.S."/>
            <person name="Vaghefi N."/>
            <person name="Wilken P.M."/>
            <person name="An Z."/>
            <person name="de Beer Z.W."/>
            <person name="De Vos L."/>
            <person name="Chen L."/>
            <person name="Duong T.A."/>
            <person name="Gao Y."/>
            <person name="Hammerbacher A."/>
            <person name="Kikkert J.R."/>
            <person name="Li Y."/>
            <person name="Li H."/>
            <person name="Li K."/>
            <person name="Li Q."/>
            <person name="Liu X."/>
            <person name="Ma X."/>
            <person name="Naidoo K."/>
            <person name="Pethybridge S.J."/>
            <person name="Sun J."/>
            <person name="Steenkamp E.T."/>
            <person name="van der Nest M.A."/>
            <person name="van Wyk S."/>
            <person name="Wingfield M.J."/>
            <person name="Xiong C."/>
            <person name="Yue Q."/>
            <person name="Zhang X."/>
        </authorList>
    </citation>
    <scope>NUCLEOTIDE SEQUENCE [LARGE SCALE GENOMIC DNA]</scope>
    <source>
        <strain evidence="3 4">BP 5553</strain>
    </source>
</reference>
<evidence type="ECO:0000313" key="3">
    <source>
        <dbReference type="EMBL" id="RDL32663.1"/>
    </source>
</evidence>
<dbReference type="GO" id="GO:0000785">
    <property type="term" value="C:chromatin"/>
    <property type="evidence" value="ECO:0007669"/>
    <property type="project" value="TreeGrafter"/>
</dbReference>
<dbReference type="GO" id="GO:0000796">
    <property type="term" value="C:condensin complex"/>
    <property type="evidence" value="ECO:0007669"/>
    <property type="project" value="TreeGrafter"/>
</dbReference>
<dbReference type="GO" id="GO:0007076">
    <property type="term" value="P:mitotic chromosome condensation"/>
    <property type="evidence" value="ECO:0007669"/>
    <property type="project" value="TreeGrafter"/>
</dbReference>
<evidence type="ECO:0000256" key="1">
    <source>
        <dbReference type="SAM" id="Coils"/>
    </source>
</evidence>
<dbReference type="STRING" id="2656787.A0A370TDW8"/>
<name>A0A370TDW8_9HELO</name>
<keyword evidence="4" id="KW-1185">Reference proteome</keyword>
<keyword evidence="1" id="KW-0175">Coiled coil</keyword>
<dbReference type="PANTHER" id="PTHR43941">
    <property type="entry name" value="STRUCTURAL MAINTENANCE OF CHROMOSOMES PROTEIN 2"/>
    <property type="match status" value="1"/>
</dbReference>
<dbReference type="RefSeq" id="XP_031866385.1">
    <property type="nucleotide sequence ID" value="XM_032017742.1"/>
</dbReference>
<feature type="coiled-coil region" evidence="1">
    <location>
        <begin position="314"/>
        <end position="341"/>
    </location>
</feature>
<dbReference type="OrthoDB" id="3532430at2759"/>
<dbReference type="AlphaFoldDB" id="A0A370TDW8"/>
<evidence type="ECO:0000313" key="4">
    <source>
        <dbReference type="Proteomes" id="UP000254866"/>
    </source>
</evidence>
<accession>A0A370TDW8</accession>
<dbReference type="GO" id="GO:0000793">
    <property type="term" value="C:condensed chromosome"/>
    <property type="evidence" value="ECO:0007669"/>
    <property type="project" value="TreeGrafter"/>
</dbReference>
<comment type="caution">
    <text evidence="3">The sequence shown here is derived from an EMBL/GenBank/DDBJ whole genome shotgun (WGS) entry which is preliminary data.</text>
</comment>
<feature type="compositionally biased region" description="Polar residues" evidence="2">
    <location>
        <begin position="31"/>
        <end position="56"/>
    </location>
</feature>
<dbReference type="EMBL" id="NPIC01000010">
    <property type="protein sequence ID" value="RDL32663.1"/>
    <property type="molecule type" value="Genomic_DNA"/>
</dbReference>
<evidence type="ECO:0000256" key="2">
    <source>
        <dbReference type="SAM" id="MobiDB-lite"/>
    </source>
</evidence>
<proteinExistence type="predicted"/>
<feature type="coiled-coil region" evidence="1">
    <location>
        <begin position="505"/>
        <end position="546"/>
    </location>
</feature>
<feature type="region of interest" description="Disordered" evidence="2">
    <location>
        <begin position="1"/>
        <end position="103"/>
    </location>
</feature>
<dbReference type="GO" id="GO:0003682">
    <property type="term" value="F:chromatin binding"/>
    <property type="evidence" value="ECO:0007669"/>
    <property type="project" value="TreeGrafter"/>
</dbReference>
<protein>
    <submittedName>
        <fullName evidence="3">Uncharacterized protein</fullName>
    </submittedName>
</protein>
<sequence>MASLNNQLATRIVNDDRPVALRRKRRGSVEPTRNSVPSSSRSQPKASQTASGISTPPETPKREKKRVRFSDPCPEIQTESSSSGLTPFFGRSSLGTPASNRRHSTPAALWNRAEYNLPVSGTLQFAPLRQVLDGRIKRRLKRNRLSEEINIIEYDKRHEARARKTEVERLRQELAAKDQEVQTLMDEQEVATQIEEESGLAVSVNIGSAQSARIQELEQVISELRSELRRKEEDPIQSPNWTMAARDPFNFDNDDNVITNYDDNFGDSDMLTTPTRLNTSFPSPPSTVPNTPCRLISSTSAGVQACLPIPDPENDTLKSQLDSLRAELAKLTSAIALKEDNHLRIAEKLSEFFPVDESCDYTKLDFALDTVLTQLAVAQSDAKEHLFAFSALSTEITGLGFPLAGPEETLKAIATQFRRARLDLEYLTPGEVVEGFENDKLLDMLVSRVGVLLAKAKEQESTIDEYHEQEVLLRQQLNTRVSVADDLHREISHVNRTMGELRGEMEEKDISNQRLQSALEGYRKEVIGLEKLIENMEAEGRRQEAQWQSEATELQGALRDEMLKHDTTRASEQGKNMIIIELEHRLAAALQAASKVQTQLATHVSTKDAALANKDATIELLKSTALQREKEHGKSLALCDARVCELQSEVERVNEALKAAHHTIIEIRKDNQALEAQVEGEKKREIFVVRAIGDQLTRALEAGTGFTNGDISVLGPIRSQRAGSAPVEGEHSIVTQDQGQRPVRRAGLFDGELARRRSGKKRRRYDSGLGFLDEADEGNIEM</sequence>
<organism evidence="3 4">
    <name type="scientific">Venustampulla echinocandica</name>
    <dbReference type="NCBI Taxonomy" id="2656787"/>
    <lineage>
        <taxon>Eukaryota</taxon>
        <taxon>Fungi</taxon>
        <taxon>Dikarya</taxon>
        <taxon>Ascomycota</taxon>
        <taxon>Pezizomycotina</taxon>
        <taxon>Leotiomycetes</taxon>
        <taxon>Helotiales</taxon>
        <taxon>Pleuroascaceae</taxon>
        <taxon>Venustampulla</taxon>
    </lineage>
</organism>
<dbReference type="Proteomes" id="UP000254866">
    <property type="component" value="Unassembled WGS sequence"/>
</dbReference>
<dbReference type="PANTHER" id="PTHR43941:SF1">
    <property type="entry name" value="STRUCTURAL MAINTENANCE OF CHROMOSOMES PROTEIN 2"/>
    <property type="match status" value="1"/>
</dbReference>
<gene>
    <name evidence="3" type="ORF">BP5553_09119</name>
</gene>
<feature type="coiled-coil region" evidence="1">
    <location>
        <begin position="657"/>
        <end position="684"/>
    </location>
</feature>